<sequence length="232" mass="26300">MLSARQRPSLKQERAERRQRKKAKREEQELFEKVKKAQAAKKLDPKPSTRSVYSPSFSVMFRILTLIRVVGALTSPLQDCDEVYNYWEPLHFLSFGYGKQTWEYAEQFALRSYGFLFVYKGAISVLHFVLGFGSKVQVFYGLRILMAVMAAACEAGFARAVAVYVDRRMGNYTVLALFGMAGMYHSAVALLPTTFAMYWGMVGSAAAMVPLVDGQQRWVLWRRTVVATAAFV</sequence>
<evidence type="ECO:0000313" key="2">
    <source>
        <dbReference type="Proteomes" id="UP001150603"/>
    </source>
</evidence>
<keyword evidence="2" id="KW-1185">Reference proteome</keyword>
<accession>A0ACC1J2I2</accession>
<protein>
    <submittedName>
        <fullName evidence="1">Mannosyltransferase</fullName>
        <ecNumber evidence="1">2.4.1.2</ecNumber>
    </submittedName>
</protein>
<comment type="caution">
    <text evidence="1">The sequence shown here is derived from an EMBL/GenBank/DDBJ whole genome shotgun (WGS) entry which is preliminary data.</text>
</comment>
<keyword evidence="1" id="KW-0808">Transferase</keyword>
<dbReference type="EMBL" id="JANBPW010004336">
    <property type="protein sequence ID" value="KAJ1935216.1"/>
    <property type="molecule type" value="Genomic_DNA"/>
</dbReference>
<reference evidence="1" key="1">
    <citation type="submission" date="2022-07" db="EMBL/GenBank/DDBJ databases">
        <title>Phylogenomic reconstructions and comparative analyses of Kickxellomycotina fungi.</title>
        <authorList>
            <person name="Reynolds N.K."/>
            <person name="Stajich J.E."/>
            <person name="Barry K."/>
            <person name="Grigoriev I.V."/>
            <person name="Crous P."/>
            <person name="Smith M.E."/>
        </authorList>
    </citation>
    <scope>NUCLEOTIDE SEQUENCE</scope>
    <source>
        <strain evidence="1">NRRL 5244</strain>
    </source>
</reference>
<feature type="non-terminal residue" evidence="1">
    <location>
        <position position="232"/>
    </location>
</feature>
<name>A0ACC1J2I2_9FUNG</name>
<dbReference type="EC" id="2.4.1.2" evidence="1"/>
<dbReference type="Proteomes" id="UP001150603">
    <property type="component" value="Unassembled WGS sequence"/>
</dbReference>
<proteinExistence type="predicted"/>
<evidence type="ECO:0000313" key="1">
    <source>
        <dbReference type="EMBL" id="KAJ1935216.1"/>
    </source>
</evidence>
<gene>
    <name evidence="1" type="primary">ALG9_2</name>
    <name evidence="1" type="ORF">FBU59_005459</name>
</gene>
<keyword evidence="1" id="KW-0328">Glycosyltransferase</keyword>
<organism evidence="1 2">
    <name type="scientific">Linderina macrospora</name>
    <dbReference type="NCBI Taxonomy" id="4868"/>
    <lineage>
        <taxon>Eukaryota</taxon>
        <taxon>Fungi</taxon>
        <taxon>Fungi incertae sedis</taxon>
        <taxon>Zoopagomycota</taxon>
        <taxon>Kickxellomycotina</taxon>
        <taxon>Kickxellomycetes</taxon>
        <taxon>Kickxellales</taxon>
        <taxon>Kickxellaceae</taxon>
        <taxon>Linderina</taxon>
    </lineage>
</organism>